<dbReference type="EC" id="1.1.99.14" evidence="6"/>
<evidence type="ECO:0000313" key="10">
    <source>
        <dbReference type="Proteomes" id="UP000029998"/>
    </source>
</evidence>
<keyword evidence="3" id="KW-0677">Repeat</keyword>
<protein>
    <recommendedName>
        <fullName evidence="6">Glycolate oxidase iron-sulfur subunit</fullName>
        <ecNumber evidence="6">1.1.99.14</ecNumber>
    </recommendedName>
</protein>
<evidence type="ECO:0000259" key="8">
    <source>
        <dbReference type="PROSITE" id="PS51379"/>
    </source>
</evidence>
<dbReference type="Pfam" id="PF13183">
    <property type="entry name" value="Fer4_8"/>
    <property type="match status" value="1"/>
</dbReference>
<keyword evidence="2 6" id="KW-0479">Metal-binding</keyword>
<dbReference type="InterPro" id="IPR017896">
    <property type="entry name" value="4Fe4S_Fe-S-bd"/>
</dbReference>
<dbReference type="SUPFAM" id="SSF54862">
    <property type="entry name" value="4Fe-4S ferredoxins"/>
    <property type="match status" value="1"/>
</dbReference>
<organism evidence="9 10">
    <name type="scientific">Lysobacter daejeonensis GH1-9</name>
    <dbReference type="NCBI Taxonomy" id="1385517"/>
    <lineage>
        <taxon>Bacteria</taxon>
        <taxon>Pseudomonadati</taxon>
        <taxon>Pseudomonadota</taxon>
        <taxon>Gammaproteobacteria</taxon>
        <taxon>Lysobacterales</taxon>
        <taxon>Lysobacteraceae</taxon>
        <taxon>Aerolutibacter</taxon>
    </lineage>
</organism>
<accession>A0A0A0F0Z9</accession>
<dbReference type="InterPro" id="IPR012257">
    <property type="entry name" value="Glc_ox_4Fe-4S"/>
</dbReference>
<evidence type="ECO:0000313" key="9">
    <source>
        <dbReference type="EMBL" id="KGM55102.1"/>
    </source>
</evidence>
<keyword evidence="6" id="KW-0249">Electron transport</keyword>
<proteinExistence type="predicted"/>
<evidence type="ECO:0000256" key="4">
    <source>
        <dbReference type="ARBA" id="ARBA00023004"/>
    </source>
</evidence>
<keyword evidence="4 6" id="KW-0408">Iron</keyword>
<comment type="caution">
    <text evidence="9">The sequence shown here is derived from an EMBL/GenBank/DDBJ whole genome shotgun (WGS) entry which is preliminary data.</text>
</comment>
<dbReference type="Proteomes" id="UP000029998">
    <property type="component" value="Unassembled WGS sequence"/>
</dbReference>
<dbReference type="STRING" id="1385517.N800_00260"/>
<dbReference type="eggNOG" id="COG0247">
    <property type="taxonomic scope" value="Bacteria"/>
</dbReference>
<dbReference type="GO" id="GO:0051539">
    <property type="term" value="F:4 iron, 4 sulfur cluster binding"/>
    <property type="evidence" value="ECO:0007669"/>
    <property type="project" value="UniProtKB-UniRule"/>
</dbReference>
<dbReference type="InterPro" id="IPR004017">
    <property type="entry name" value="Cys_rich_dom"/>
</dbReference>
<comment type="catalytic activity">
    <reaction evidence="6">
        <text>(R)-lactate + A = pyruvate + AH2</text>
        <dbReference type="Rhea" id="RHEA:15089"/>
        <dbReference type="ChEBI" id="CHEBI:13193"/>
        <dbReference type="ChEBI" id="CHEBI:15361"/>
        <dbReference type="ChEBI" id="CHEBI:16004"/>
        <dbReference type="ChEBI" id="CHEBI:17499"/>
    </reaction>
</comment>
<dbReference type="GO" id="GO:0019154">
    <property type="term" value="F:glycolate dehydrogenase activity"/>
    <property type="evidence" value="ECO:0007669"/>
    <property type="project" value="UniProtKB-EC"/>
</dbReference>
<feature type="region of interest" description="Disordered" evidence="7">
    <location>
        <begin position="127"/>
        <end position="164"/>
    </location>
</feature>
<dbReference type="PIRSF" id="PIRSF000139">
    <property type="entry name" value="Glc_ox_4Fe-4S"/>
    <property type="match status" value="1"/>
</dbReference>
<sequence>MADRCVQCGLCLPACPTYARDHLEAESPRGRIAIARGLALGSIAPSVAGDAHLDHCLACRSCEAVCPAGVEYGALISLQRSRQRARRPLRALQRITEALAAHPRQLTALLRLYRWTFPLLPVAMRRLPRPPAAPRGRPPKPLPATTTTPAPRGNVPAVGTHPPSTSTFLADAPSVALFAGCAGRGFEAPLRAQFGALCHALGYRVVDAPGQTCCGTLHRHAGDADTATRLAADNARALSGIDHVLTLASGCHEAVAASVGTDGRAEDALAFLARHLDRLEWAPCPDRVAVHLPCSQRNVVRSTPALRRLLDAVPGLQALELTAGTGCCGAAGTAMLEDPARAAGYRQPLLDQLASCGATRLLSANLGCRLHLAGGTTIPVEHPLEFLLRLARIKNPPPASP</sequence>
<dbReference type="GO" id="GO:0046872">
    <property type="term" value="F:metal ion binding"/>
    <property type="evidence" value="ECO:0007669"/>
    <property type="project" value="UniProtKB-UniRule"/>
</dbReference>
<dbReference type="PROSITE" id="PS51379">
    <property type="entry name" value="4FE4S_FER_2"/>
    <property type="match status" value="2"/>
</dbReference>
<dbReference type="InterPro" id="IPR017900">
    <property type="entry name" value="4Fe4S_Fe_S_CS"/>
</dbReference>
<evidence type="ECO:0000256" key="2">
    <source>
        <dbReference type="ARBA" id="ARBA00022723"/>
    </source>
</evidence>
<comment type="cofactor">
    <cofactor evidence="6">
        <name>[4Fe-4S] cluster</name>
        <dbReference type="ChEBI" id="CHEBI:49883"/>
    </cofactor>
    <text evidence="6">Binds 2 [4Fe-4S] clusters.</text>
</comment>
<keyword evidence="5 6" id="KW-0411">Iron-sulfur</keyword>
<keyword evidence="10" id="KW-1185">Reference proteome</keyword>
<name>A0A0A0F0Z9_9GAMM</name>
<evidence type="ECO:0000256" key="6">
    <source>
        <dbReference type="PIRNR" id="PIRNR000139"/>
    </source>
</evidence>
<comment type="function">
    <text evidence="6">Component of a complex that catalyzes the oxidation of glycolate to glyoxylate.</text>
</comment>
<dbReference type="AlphaFoldDB" id="A0A0A0F0Z9"/>
<comment type="catalytic activity">
    <reaction evidence="6">
        <text>glycolate + A = glyoxylate + AH2</text>
        <dbReference type="Rhea" id="RHEA:21264"/>
        <dbReference type="ChEBI" id="CHEBI:13193"/>
        <dbReference type="ChEBI" id="CHEBI:17499"/>
        <dbReference type="ChEBI" id="CHEBI:29805"/>
        <dbReference type="ChEBI" id="CHEBI:36655"/>
        <dbReference type="EC" id="1.1.99.14"/>
    </reaction>
</comment>
<dbReference type="PANTHER" id="PTHR32479">
    <property type="entry name" value="GLYCOLATE OXIDASE IRON-SULFUR SUBUNIT"/>
    <property type="match status" value="1"/>
</dbReference>
<evidence type="ECO:0000256" key="3">
    <source>
        <dbReference type="ARBA" id="ARBA00022737"/>
    </source>
</evidence>
<feature type="domain" description="4Fe-4S ferredoxin-type" evidence="8">
    <location>
        <begin position="1"/>
        <end position="26"/>
    </location>
</feature>
<feature type="domain" description="4Fe-4S ferredoxin-type" evidence="8">
    <location>
        <begin position="45"/>
        <end position="70"/>
    </location>
</feature>
<dbReference type="PROSITE" id="PS00198">
    <property type="entry name" value="4FE4S_FER_1"/>
    <property type="match status" value="2"/>
</dbReference>
<evidence type="ECO:0000256" key="1">
    <source>
        <dbReference type="ARBA" id="ARBA00022485"/>
    </source>
</evidence>
<dbReference type="Gene3D" id="1.10.1060.10">
    <property type="entry name" value="Alpha-helical ferredoxin"/>
    <property type="match status" value="1"/>
</dbReference>
<gene>
    <name evidence="9" type="ORF">N800_00260</name>
</gene>
<evidence type="ECO:0000256" key="7">
    <source>
        <dbReference type="SAM" id="MobiDB-lite"/>
    </source>
</evidence>
<keyword evidence="6" id="KW-0813">Transport</keyword>
<dbReference type="InterPro" id="IPR009051">
    <property type="entry name" value="Helical_ferredxn"/>
</dbReference>
<keyword evidence="1 6" id="KW-0004">4Fe-4S</keyword>
<evidence type="ECO:0000256" key="5">
    <source>
        <dbReference type="ARBA" id="ARBA00023014"/>
    </source>
</evidence>
<dbReference type="EMBL" id="AVPU01000007">
    <property type="protein sequence ID" value="KGM55102.1"/>
    <property type="molecule type" value="Genomic_DNA"/>
</dbReference>
<dbReference type="Pfam" id="PF02754">
    <property type="entry name" value="CCG"/>
    <property type="match status" value="2"/>
</dbReference>
<reference evidence="9 10" key="1">
    <citation type="submission" date="2013-08" db="EMBL/GenBank/DDBJ databases">
        <title>Genome sequencing of Lysobacter.</title>
        <authorList>
            <person name="Zhang S."/>
            <person name="Wang G."/>
        </authorList>
    </citation>
    <scope>NUCLEOTIDE SEQUENCE [LARGE SCALE GENOMIC DNA]</scope>
    <source>
        <strain evidence="9 10">GH1-9</strain>
    </source>
</reference>